<dbReference type="Ensembl" id="ENSCGRT00001022148.1">
    <property type="protein sequence ID" value="ENSCGRP00001017904.1"/>
    <property type="gene ID" value="ENSCGRG00001017817.1"/>
</dbReference>
<reference evidence="3" key="2">
    <citation type="submission" date="2025-09" db="UniProtKB">
        <authorList>
            <consortium name="Ensembl"/>
        </authorList>
    </citation>
    <scope>IDENTIFICATION</scope>
</reference>
<dbReference type="Pfam" id="PF00244">
    <property type="entry name" value="14-3-3"/>
    <property type="match status" value="1"/>
</dbReference>
<evidence type="ECO:0000313" key="4">
    <source>
        <dbReference type="Proteomes" id="UP000694386"/>
    </source>
</evidence>
<dbReference type="SMART" id="SM00101">
    <property type="entry name" value="14_3_3"/>
    <property type="match status" value="1"/>
</dbReference>
<dbReference type="InterPro" id="IPR000308">
    <property type="entry name" value="14-3-3"/>
</dbReference>
<name>A0A8C2MDX6_CRIGR</name>
<protein>
    <recommendedName>
        <fullName evidence="2">14-3-3 domain-containing protein</fullName>
    </recommendedName>
</protein>
<organism evidence="3 4">
    <name type="scientific">Cricetulus griseus</name>
    <name type="common">Chinese hamster</name>
    <name type="synonym">Cricetulus barabensis griseus</name>
    <dbReference type="NCBI Taxonomy" id="10029"/>
    <lineage>
        <taxon>Eukaryota</taxon>
        <taxon>Metazoa</taxon>
        <taxon>Chordata</taxon>
        <taxon>Craniata</taxon>
        <taxon>Vertebrata</taxon>
        <taxon>Euteleostomi</taxon>
        <taxon>Mammalia</taxon>
        <taxon>Eutheria</taxon>
        <taxon>Euarchontoglires</taxon>
        <taxon>Glires</taxon>
        <taxon>Rodentia</taxon>
        <taxon>Myomorpha</taxon>
        <taxon>Muroidea</taxon>
        <taxon>Cricetidae</taxon>
        <taxon>Cricetinae</taxon>
        <taxon>Cricetulus</taxon>
    </lineage>
</organism>
<comment type="similarity">
    <text evidence="1">Belongs to the 14-3-3 family.</text>
</comment>
<dbReference type="PANTHER" id="PTHR18860">
    <property type="entry name" value="14-3-3 PROTEIN"/>
    <property type="match status" value="1"/>
</dbReference>
<dbReference type="PRINTS" id="PR00305">
    <property type="entry name" value="1433ZETA"/>
</dbReference>
<accession>A0A8C2MDX6</accession>
<dbReference type="Proteomes" id="UP000694386">
    <property type="component" value="Unplaced"/>
</dbReference>
<reference evidence="3" key="1">
    <citation type="submission" date="2025-08" db="UniProtKB">
        <authorList>
            <consortium name="Ensembl"/>
        </authorList>
    </citation>
    <scope>IDENTIFICATION</scope>
</reference>
<dbReference type="SUPFAM" id="SSF48445">
    <property type="entry name" value="14-3-3 protein"/>
    <property type="match status" value="1"/>
</dbReference>
<sequence length="308" mass="34650">MEKTELILKAKLAEQAERYDEMATRMKAVTEQGAELSNEEHNLRGGGVVGGHRSAWRVISSIEQKTDTSDKKLQPIKDCREKVESELRSICTTVLELLANATNPESKVFYLKMKGDYFGYLAEVACDNSQGAYHEAFDISKKEMQPRHPIRLPLALNFPVFYYEILNNPELAGTLAKTAFDEAMAELDTPNEDSYKDSTLIMQLLRDNLTLWTSDSAGEERDPAEGPETKGVQGSVLPSRKPFYISIPYSAWISSSKEAHSCVWDQLFIVFSLCSFGKLHPLTCVVSAFLAQFLLKKSINSFISYKHQ</sequence>
<feature type="domain" description="14-3-3" evidence="2">
    <location>
        <begin position="3"/>
        <end position="226"/>
    </location>
</feature>
<dbReference type="PROSITE" id="PS00797">
    <property type="entry name" value="1433_2"/>
    <property type="match status" value="1"/>
</dbReference>
<proteinExistence type="inferred from homology"/>
<dbReference type="InterPro" id="IPR023410">
    <property type="entry name" value="14-3-3_domain"/>
</dbReference>
<evidence type="ECO:0000256" key="1">
    <source>
        <dbReference type="ARBA" id="ARBA00006141"/>
    </source>
</evidence>
<dbReference type="InterPro" id="IPR023409">
    <property type="entry name" value="14-3-3_CS"/>
</dbReference>
<dbReference type="Gene3D" id="1.20.190.20">
    <property type="entry name" value="14-3-3 domain"/>
    <property type="match status" value="1"/>
</dbReference>
<evidence type="ECO:0000313" key="3">
    <source>
        <dbReference type="Ensembl" id="ENSCGRP00001017904.1"/>
    </source>
</evidence>
<dbReference type="InterPro" id="IPR036815">
    <property type="entry name" value="14-3-3_dom_sf"/>
</dbReference>
<evidence type="ECO:0000259" key="2">
    <source>
        <dbReference type="SMART" id="SM00101"/>
    </source>
</evidence>
<dbReference type="AlphaFoldDB" id="A0A8C2MDX6"/>